<accession>A0ABT6T044</accession>
<protein>
    <recommendedName>
        <fullName evidence="5">Integral membrane protein</fullName>
    </recommendedName>
</protein>
<keyword evidence="4" id="KW-1185">Reference proteome</keyword>
<keyword evidence="2" id="KW-0472">Membrane</keyword>
<evidence type="ECO:0000256" key="1">
    <source>
        <dbReference type="SAM" id="MobiDB-lite"/>
    </source>
</evidence>
<feature type="transmembrane region" description="Helical" evidence="2">
    <location>
        <begin position="116"/>
        <end position="132"/>
    </location>
</feature>
<keyword evidence="2" id="KW-1133">Transmembrane helix</keyword>
<evidence type="ECO:0000313" key="4">
    <source>
        <dbReference type="Proteomes" id="UP001237105"/>
    </source>
</evidence>
<dbReference type="Proteomes" id="UP001237105">
    <property type="component" value="Unassembled WGS sequence"/>
</dbReference>
<feature type="region of interest" description="Disordered" evidence="1">
    <location>
        <begin position="198"/>
        <end position="283"/>
    </location>
</feature>
<evidence type="ECO:0008006" key="5">
    <source>
        <dbReference type="Google" id="ProtNLM"/>
    </source>
</evidence>
<reference evidence="3 4" key="1">
    <citation type="submission" date="2023-05" db="EMBL/GenBank/DDBJ databases">
        <title>Draft genome sequence of Streptomyces sp. B-S-A12 isolated from a cave soil in Thailand.</title>
        <authorList>
            <person name="Chamroensaksri N."/>
            <person name="Muangham S."/>
        </authorList>
    </citation>
    <scope>NUCLEOTIDE SEQUENCE [LARGE SCALE GENOMIC DNA]</scope>
    <source>
        <strain evidence="3 4">B-S-A12</strain>
    </source>
</reference>
<gene>
    <name evidence="3" type="ORF">QIT00_22100</name>
</gene>
<evidence type="ECO:0000256" key="2">
    <source>
        <dbReference type="SAM" id="Phobius"/>
    </source>
</evidence>
<dbReference type="RefSeq" id="WP_282537072.1">
    <property type="nucleotide sequence ID" value="NZ_JASCIS010000022.1"/>
</dbReference>
<keyword evidence="2" id="KW-0812">Transmembrane</keyword>
<proteinExistence type="predicted"/>
<evidence type="ECO:0000313" key="3">
    <source>
        <dbReference type="EMBL" id="MDI3421211.1"/>
    </source>
</evidence>
<feature type="compositionally biased region" description="Low complexity" evidence="1">
    <location>
        <begin position="208"/>
        <end position="283"/>
    </location>
</feature>
<sequence>MSTGQIRTMVRLMAQGAPVEVTSMWATAGRLSRLAHLGEQFGYQYADARYVSKGTQLLMVPDTQPQAQQRAQQAWAQFPQAAAGGQLPPLPQQAPELLKTQVHFDLSGRHNEKRRVLAVIPITVVVLLRLMRDGADAAVFWIPFWVFAMCLAVGMVFYHRKQHAKYGAQLQAAGYVQVPDPTGRVHYVPAGSSLAAHAVPMGPPAGQVPPQQQQPYGGQQFGNQSPQMAQPQYQQQAPPQQYQQQPYAPQPQQQPYAPQPQQQSQPPAYGQQAPYGQQPPQQY</sequence>
<feature type="transmembrane region" description="Helical" evidence="2">
    <location>
        <begin position="138"/>
        <end position="158"/>
    </location>
</feature>
<organism evidence="3 4">
    <name type="scientific">Streptomyces luteolus</name>
    <dbReference type="NCBI Taxonomy" id="3043615"/>
    <lineage>
        <taxon>Bacteria</taxon>
        <taxon>Bacillati</taxon>
        <taxon>Actinomycetota</taxon>
        <taxon>Actinomycetes</taxon>
        <taxon>Kitasatosporales</taxon>
        <taxon>Streptomycetaceae</taxon>
        <taxon>Streptomyces</taxon>
    </lineage>
</organism>
<name>A0ABT6T044_9ACTN</name>
<comment type="caution">
    <text evidence="3">The sequence shown here is derived from an EMBL/GenBank/DDBJ whole genome shotgun (WGS) entry which is preliminary data.</text>
</comment>
<dbReference type="EMBL" id="JASCIS010000022">
    <property type="protein sequence ID" value="MDI3421211.1"/>
    <property type="molecule type" value="Genomic_DNA"/>
</dbReference>